<evidence type="ECO:0000256" key="1">
    <source>
        <dbReference type="SAM" id="MobiDB-lite"/>
    </source>
</evidence>
<dbReference type="InterPro" id="IPR003029">
    <property type="entry name" value="S1_domain"/>
</dbReference>
<sequence>MTTQRTSMVYQTKDWSIKSNEEDKFNARNGQIENHYNTKKRSYEMIKESTTRSRNENVSKIKEHCDISKHIHSIQRIKNDRNQYLDSRMNVNFDNYEKSNMNGVTSREEDNNSSQIFDRGYYGSIHDHRNRNRFGTQYGCYKFGITNPEAGLCQDNNEEKELIDSRNVKTFDSDERHNSLPRLASKKVLTSTSTLYSIQKAVVHSIRPFGIFVQMEGYQDHGLVHISEVSNHEICTREDSEEAKMKALSTIANEGKVVWIKVISVRSENGKTRIGCSMKHVDQEDGSDLDPNNIQLEQQSSQPAPSQVEHYKMKPESATVMEEDDAVAMVQSHRKGKAMMMPRELSSGQMLPPCGIPKHLLATGSVGRGRAMVQPAWMKHGIGIGGPVAAASLMVEEEKQRSDVTERSMPAMVEDGTAVIARLKEEKRRRKVERRRRKERRQGRSCRGERHKRRRNGEERHGHRKKRRF</sequence>
<reference evidence="3" key="1">
    <citation type="submission" date="2020-06" db="EMBL/GenBank/DDBJ databases">
        <title>WGS assembly of Ceratodon purpureus strain R40.</title>
        <authorList>
            <person name="Carey S.B."/>
            <person name="Jenkins J."/>
            <person name="Shu S."/>
            <person name="Lovell J.T."/>
            <person name="Sreedasyam A."/>
            <person name="Maumus F."/>
            <person name="Tiley G.P."/>
            <person name="Fernandez-Pozo N."/>
            <person name="Barry K."/>
            <person name="Chen C."/>
            <person name="Wang M."/>
            <person name="Lipzen A."/>
            <person name="Daum C."/>
            <person name="Saski C.A."/>
            <person name="Payton A.C."/>
            <person name="Mcbreen J.C."/>
            <person name="Conrad R.E."/>
            <person name="Kollar L.M."/>
            <person name="Olsson S."/>
            <person name="Huttunen S."/>
            <person name="Landis J.B."/>
            <person name="Wickett N.J."/>
            <person name="Johnson M.G."/>
            <person name="Rensing S.A."/>
            <person name="Grimwood J."/>
            <person name="Schmutz J."/>
            <person name="Mcdaniel S.F."/>
        </authorList>
    </citation>
    <scope>NUCLEOTIDE SEQUENCE</scope>
    <source>
        <strain evidence="3">R40</strain>
    </source>
</reference>
<dbReference type="GO" id="GO:0003723">
    <property type="term" value="F:RNA binding"/>
    <property type="evidence" value="ECO:0007669"/>
    <property type="project" value="TreeGrafter"/>
</dbReference>
<feature type="compositionally biased region" description="Polar residues" evidence="1">
    <location>
        <begin position="290"/>
        <end position="305"/>
    </location>
</feature>
<dbReference type="SUPFAM" id="SSF50249">
    <property type="entry name" value="Nucleic acid-binding proteins"/>
    <property type="match status" value="1"/>
</dbReference>
<dbReference type="EMBL" id="CM026428">
    <property type="protein sequence ID" value="KAG0566470.1"/>
    <property type="molecule type" value="Genomic_DNA"/>
</dbReference>
<dbReference type="GO" id="GO:0043489">
    <property type="term" value="P:RNA stabilization"/>
    <property type="evidence" value="ECO:0007669"/>
    <property type="project" value="TreeGrafter"/>
</dbReference>
<evidence type="ECO:0000259" key="2">
    <source>
        <dbReference type="PROSITE" id="PS50126"/>
    </source>
</evidence>
<dbReference type="SMART" id="SM00316">
    <property type="entry name" value="S1"/>
    <property type="match status" value="1"/>
</dbReference>
<dbReference type="PANTHER" id="PTHR15838:SF1">
    <property type="entry name" value="ZINC FINGER CCHC DOMAIN-CONTAINING PROTEIN 17"/>
    <property type="match status" value="1"/>
</dbReference>
<gene>
    <name evidence="3" type="ORF">KC19_7G066100</name>
</gene>
<name>A0A8T0H5E3_CERPU</name>
<evidence type="ECO:0000313" key="3">
    <source>
        <dbReference type="EMBL" id="KAG0566470.1"/>
    </source>
</evidence>
<feature type="region of interest" description="Disordered" evidence="1">
    <location>
        <begin position="424"/>
        <end position="469"/>
    </location>
</feature>
<feature type="compositionally biased region" description="Basic residues" evidence="1">
    <location>
        <begin position="427"/>
        <end position="455"/>
    </location>
</feature>
<evidence type="ECO:0000313" key="4">
    <source>
        <dbReference type="Proteomes" id="UP000822688"/>
    </source>
</evidence>
<dbReference type="PANTHER" id="PTHR15838">
    <property type="entry name" value="NUCLEOLAR PROTEIN OF 40 KDA"/>
    <property type="match status" value="1"/>
</dbReference>
<dbReference type="Pfam" id="PF00575">
    <property type="entry name" value="S1"/>
    <property type="match status" value="1"/>
</dbReference>
<accession>A0A8T0H5E3</accession>
<organism evidence="3 4">
    <name type="scientific">Ceratodon purpureus</name>
    <name type="common">Fire moss</name>
    <name type="synonym">Dicranum purpureum</name>
    <dbReference type="NCBI Taxonomy" id="3225"/>
    <lineage>
        <taxon>Eukaryota</taxon>
        <taxon>Viridiplantae</taxon>
        <taxon>Streptophyta</taxon>
        <taxon>Embryophyta</taxon>
        <taxon>Bryophyta</taxon>
        <taxon>Bryophytina</taxon>
        <taxon>Bryopsida</taxon>
        <taxon>Dicranidae</taxon>
        <taxon>Pseudoditrichales</taxon>
        <taxon>Ditrichaceae</taxon>
        <taxon>Ceratodon</taxon>
    </lineage>
</organism>
<proteinExistence type="predicted"/>
<feature type="domain" description="S1 motif" evidence="2">
    <location>
        <begin position="196"/>
        <end position="279"/>
    </location>
</feature>
<protein>
    <recommendedName>
        <fullName evidence="2">S1 motif domain-containing protein</fullName>
    </recommendedName>
</protein>
<feature type="region of interest" description="Disordered" evidence="1">
    <location>
        <begin position="279"/>
        <end position="308"/>
    </location>
</feature>
<comment type="caution">
    <text evidence="3">The sequence shown here is derived from an EMBL/GenBank/DDBJ whole genome shotgun (WGS) entry which is preliminary data.</text>
</comment>
<dbReference type="AlphaFoldDB" id="A0A8T0H5E3"/>
<keyword evidence="4" id="KW-1185">Reference proteome</keyword>
<dbReference type="Proteomes" id="UP000822688">
    <property type="component" value="Chromosome 7"/>
</dbReference>
<dbReference type="InterPro" id="IPR012340">
    <property type="entry name" value="NA-bd_OB-fold"/>
</dbReference>
<dbReference type="Gene3D" id="2.40.50.140">
    <property type="entry name" value="Nucleic acid-binding proteins"/>
    <property type="match status" value="1"/>
</dbReference>
<dbReference type="PROSITE" id="PS50126">
    <property type="entry name" value="S1"/>
    <property type="match status" value="1"/>
</dbReference>